<dbReference type="SUPFAM" id="SSF56112">
    <property type="entry name" value="Protein kinase-like (PK-like)"/>
    <property type="match status" value="1"/>
</dbReference>
<keyword evidence="7" id="KW-0472">Membrane</keyword>
<feature type="compositionally biased region" description="Low complexity" evidence="6">
    <location>
        <begin position="389"/>
        <end position="408"/>
    </location>
</feature>
<evidence type="ECO:0000256" key="4">
    <source>
        <dbReference type="ARBA" id="ARBA00022840"/>
    </source>
</evidence>
<accession>A0ABP8Q6Q8</accession>
<dbReference type="InterPro" id="IPR000719">
    <property type="entry name" value="Prot_kinase_dom"/>
</dbReference>
<evidence type="ECO:0000313" key="9">
    <source>
        <dbReference type="EMBL" id="GAA4497240.1"/>
    </source>
</evidence>
<evidence type="ECO:0000256" key="7">
    <source>
        <dbReference type="SAM" id="Phobius"/>
    </source>
</evidence>
<dbReference type="PROSITE" id="PS50011">
    <property type="entry name" value="PROTEIN_KINASE_DOM"/>
    <property type="match status" value="1"/>
</dbReference>
<evidence type="ECO:0000259" key="8">
    <source>
        <dbReference type="PROSITE" id="PS50011"/>
    </source>
</evidence>
<keyword evidence="10" id="KW-1185">Reference proteome</keyword>
<dbReference type="PANTHER" id="PTHR43289:SF34">
    <property type="entry name" value="SERINE_THREONINE-PROTEIN KINASE YBDM-RELATED"/>
    <property type="match status" value="1"/>
</dbReference>
<evidence type="ECO:0000256" key="1">
    <source>
        <dbReference type="ARBA" id="ARBA00022679"/>
    </source>
</evidence>
<gene>
    <name evidence="9" type="ORF">GCM10023191_040400</name>
</gene>
<name>A0ABP8Q6Q8_9ACTN</name>
<feature type="region of interest" description="Disordered" evidence="6">
    <location>
        <begin position="293"/>
        <end position="339"/>
    </location>
</feature>
<dbReference type="PROSITE" id="PS00107">
    <property type="entry name" value="PROTEIN_KINASE_ATP"/>
    <property type="match status" value="1"/>
</dbReference>
<dbReference type="Proteomes" id="UP001500503">
    <property type="component" value="Unassembled WGS sequence"/>
</dbReference>
<evidence type="ECO:0000256" key="3">
    <source>
        <dbReference type="ARBA" id="ARBA00022777"/>
    </source>
</evidence>
<dbReference type="PROSITE" id="PS00108">
    <property type="entry name" value="PROTEIN_KINASE_ST"/>
    <property type="match status" value="1"/>
</dbReference>
<feature type="compositionally biased region" description="Pro residues" evidence="6">
    <location>
        <begin position="295"/>
        <end position="305"/>
    </location>
</feature>
<dbReference type="Gene3D" id="3.30.200.20">
    <property type="entry name" value="Phosphorylase Kinase, domain 1"/>
    <property type="match status" value="1"/>
</dbReference>
<evidence type="ECO:0000256" key="6">
    <source>
        <dbReference type="SAM" id="MobiDB-lite"/>
    </source>
</evidence>
<dbReference type="Gene3D" id="1.10.510.10">
    <property type="entry name" value="Transferase(Phosphotransferase) domain 1"/>
    <property type="match status" value="1"/>
</dbReference>
<evidence type="ECO:0000313" key="10">
    <source>
        <dbReference type="Proteomes" id="UP001500503"/>
    </source>
</evidence>
<dbReference type="Pfam" id="PF00069">
    <property type="entry name" value="Pkinase"/>
    <property type="match status" value="1"/>
</dbReference>
<evidence type="ECO:0000256" key="5">
    <source>
        <dbReference type="PROSITE-ProRule" id="PRU10141"/>
    </source>
</evidence>
<proteinExistence type="predicted"/>
<keyword evidence="2 5" id="KW-0547">Nucleotide-binding</keyword>
<feature type="binding site" evidence="5">
    <location>
        <position position="46"/>
    </location>
    <ligand>
        <name>ATP</name>
        <dbReference type="ChEBI" id="CHEBI:30616"/>
    </ligand>
</feature>
<feature type="transmembrane region" description="Helical" evidence="7">
    <location>
        <begin position="347"/>
        <end position="368"/>
    </location>
</feature>
<organism evidence="9 10">
    <name type="scientific">Actinoallomurus oryzae</name>
    <dbReference type="NCBI Taxonomy" id="502180"/>
    <lineage>
        <taxon>Bacteria</taxon>
        <taxon>Bacillati</taxon>
        <taxon>Actinomycetota</taxon>
        <taxon>Actinomycetes</taxon>
        <taxon>Streptosporangiales</taxon>
        <taxon>Thermomonosporaceae</taxon>
        <taxon>Actinoallomurus</taxon>
    </lineage>
</organism>
<dbReference type="PANTHER" id="PTHR43289">
    <property type="entry name" value="MITOGEN-ACTIVATED PROTEIN KINASE KINASE KINASE 20-RELATED"/>
    <property type="match status" value="1"/>
</dbReference>
<protein>
    <submittedName>
        <fullName evidence="9">Serine/threonine-protein kinase</fullName>
    </submittedName>
</protein>
<keyword evidence="1" id="KW-0808">Transferase</keyword>
<evidence type="ECO:0000256" key="2">
    <source>
        <dbReference type="ARBA" id="ARBA00022741"/>
    </source>
</evidence>
<reference evidence="10" key="1">
    <citation type="journal article" date="2019" name="Int. J. Syst. Evol. Microbiol.">
        <title>The Global Catalogue of Microorganisms (GCM) 10K type strain sequencing project: providing services to taxonomists for standard genome sequencing and annotation.</title>
        <authorList>
            <consortium name="The Broad Institute Genomics Platform"/>
            <consortium name="The Broad Institute Genome Sequencing Center for Infectious Disease"/>
            <person name="Wu L."/>
            <person name="Ma J."/>
        </authorList>
    </citation>
    <scope>NUCLEOTIDE SEQUENCE [LARGE SCALE GENOMIC DNA]</scope>
    <source>
        <strain evidence="10">JCM 17933</strain>
    </source>
</reference>
<dbReference type="InterPro" id="IPR008271">
    <property type="entry name" value="Ser/Thr_kinase_AS"/>
</dbReference>
<dbReference type="CDD" id="cd14014">
    <property type="entry name" value="STKc_PknB_like"/>
    <property type="match status" value="1"/>
</dbReference>
<comment type="caution">
    <text evidence="9">The sequence shown here is derived from an EMBL/GenBank/DDBJ whole genome shotgun (WGS) entry which is preliminary data.</text>
</comment>
<keyword evidence="7" id="KW-0812">Transmembrane</keyword>
<dbReference type="InterPro" id="IPR017441">
    <property type="entry name" value="Protein_kinase_ATP_BS"/>
</dbReference>
<dbReference type="InterPro" id="IPR011009">
    <property type="entry name" value="Kinase-like_dom_sf"/>
</dbReference>
<dbReference type="EMBL" id="BAABHF010000022">
    <property type="protein sequence ID" value="GAA4497240.1"/>
    <property type="molecule type" value="Genomic_DNA"/>
</dbReference>
<dbReference type="GO" id="GO:0016301">
    <property type="term" value="F:kinase activity"/>
    <property type="evidence" value="ECO:0007669"/>
    <property type="project" value="UniProtKB-KW"/>
</dbReference>
<keyword evidence="7" id="KW-1133">Transmembrane helix</keyword>
<keyword evidence="3 9" id="KW-0418">Kinase</keyword>
<sequence length="544" mass="56913">MARFAALGVDDPRAVAGYVLRARLGGGGMGQVYLSFSPGGRAVAVKVVRPELADDPEFRRRFRREVEVAQQVQGPYTAPVLDADPDAPRPWLATAYIAGPTLQEAVMRHGRLSQPVVARLLAGCAEALASVHAAGLVHRDFKPGNVLLADDGPRVIDFGIARAADASTLTHSGLMIGTPSFMAPEQVKGQEITPAADVFALALTAYYAATGQSAFGDGIAANLAYRIVHENPELNGCPPDLRPLLARCLDKDPARRPGTTEIIEQARVLVPDEQHEAGTWLPPAIATTLTQYRPATPPQDAPPHPCTLQNADARTRPATAPSVPAHDSGPSMPYAPTGNRGAPRQPLLIAAAAGIAVFAVGLVALAVLPKGHSGAETKNHGSPVTHAGAAETPASEGSPSSASSSPTPYGGQFVQEYKDVTFSLPGGGSISGVSFTDKGPKVTTDNIEADGADLQYFTVSDPELRLRFDSVEMAPSTGPADAGACYDAVNRSPIAGAVSYPSLKIGAVFCLTNTMSNQLTYIRLTGKRPGRLTWSATGWLSQSE</sequence>
<feature type="domain" description="Protein kinase" evidence="8">
    <location>
        <begin position="18"/>
        <end position="268"/>
    </location>
</feature>
<keyword evidence="4 5" id="KW-0067">ATP-binding</keyword>
<feature type="region of interest" description="Disordered" evidence="6">
    <location>
        <begin position="374"/>
        <end position="410"/>
    </location>
</feature>